<comment type="subcellular location">
    <subcellularLocation>
        <location evidence="1">Membrane</location>
    </subcellularLocation>
</comment>
<keyword evidence="2" id="KW-0812">Transmembrane</keyword>
<keyword evidence="3" id="KW-0479">Metal-binding</keyword>
<evidence type="ECO:0000313" key="7">
    <source>
        <dbReference type="EMBL" id="KAK4072845.1"/>
    </source>
</evidence>
<dbReference type="Gene3D" id="3.40.1110.10">
    <property type="entry name" value="Calcium-transporting ATPase, cytoplasmic domain N"/>
    <property type="match status" value="1"/>
</dbReference>
<dbReference type="InterPro" id="IPR023214">
    <property type="entry name" value="HAD_sf"/>
</dbReference>
<dbReference type="NCBIfam" id="TIGR01494">
    <property type="entry name" value="ATPase_P-type"/>
    <property type="match status" value="1"/>
</dbReference>
<keyword evidence="4" id="KW-1133">Transmembrane helix</keyword>
<dbReference type="Proteomes" id="UP001287286">
    <property type="component" value="Unassembled WGS sequence"/>
</dbReference>
<dbReference type="InterPro" id="IPR001757">
    <property type="entry name" value="P_typ_ATPase"/>
</dbReference>
<dbReference type="InterPro" id="IPR036412">
    <property type="entry name" value="HAD-like_sf"/>
</dbReference>
<feature type="region of interest" description="Disordered" evidence="6">
    <location>
        <begin position="19"/>
        <end position="44"/>
    </location>
</feature>
<dbReference type="PANTHER" id="PTHR46594">
    <property type="entry name" value="P-TYPE CATION-TRANSPORTING ATPASE"/>
    <property type="match status" value="1"/>
</dbReference>
<evidence type="ECO:0000256" key="4">
    <source>
        <dbReference type="ARBA" id="ARBA00022989"/>
    </source>
</evidence>
<evidence type="ECO:0000256" key="6">
    <source>
        <dbReference type="SAM" id="MobiDB-lite"/>
    </source>
</evidence>
<evidence type="ECO:0000256" key="5">
    <source>
        <dbReference type="ARBA" id="ARBA00023136"/>
    </source>
</evidence>
<dbReference type="PANTHER" id="PTHR46594:SF4">
    <property type="entry name" value="P-TYPE CATION-TRANSPORTING ATPASE"/>
    <property type="match status" value="1"/>
</dbReference>
<reference evidence="7 8" key="1">
    <citation type="journal article" date="2024" name="Microbiol. Resour. Announc.">
        <title>Genome annotations for the ascomycete fungi Trichoderma harzianum, Trichoderma aggressivum, and Purpureocillium lilacinum.</title>
        <authorList>
            <person name="Beijen E.P.W."/>
            <person name="Ohm R.A."/>
        </authorList>
    </citation>
    <scope>NUCLEOTIDE SEQUENCE [LARGE SCALE GENOMIC DNA]</scope>
    <source>
        <strain evidence="7 8">CBS 150709</strain>
    </source>
</reference>
<dbReference type="Gene3D" id="3.40.50.1000">
    <property type="entry name" value="HAD superfamily/HAD-like"/>
    <property type="match status" value="2"/>
</dbReference>
<comment type="caution">
    <text evidence="7">The sequence shown here is derived from an EMBL/GenBank/DDBJ whole genome shotgun (WGS) entry which is preliminary data.</text>
</comment>
<gene>
    <name evidence="7" type="ORF">Purlil1_13225</name>
</gene>
<protein>
    <submittedName>
        <fullName evidence="7">Uncharacterized protein</fullName>
    </submittedName>
</protein>
<evidence type="ECO:0000313" key="8">
    <source>
        <dbReference type="Proteomes" id="UP001287286"/>
    </source>
</evidence>
<accession>A0ABR0BEM5</accession>
<evidence type="ECO:0000256" key="2">
    <source>
        <dbReference type="ARBA" id="ARBA00022692"/>
    </source>
</evidence>
<sequence length="356" mass="37415">MPSSPSLLDEAASGEGIAHRGVDSLDPTFPQTQPYTTCPDGGQTAESKDAAACSSFLLFGKLPPEIRIQNTGDDRVWHGDEGRKRHEELRRSGGRELDANCWMVVVIASGVAAEGGVVFKSASAVEVAHRASHVVFDKTGTLTEGKLRAVSESLLAQESGCLSMLLGLIIDSRHPVSVAVADYLKSKSIKPAAVSDAKSLTGKGIEALVGGRVLRGINSRWLNLLSEGAVQSVLANNLTTFCFTIDGVLAAVYGLEDSLRHNVKAVASDLQARGISVHIVLRDDRGAVQATAKKGKEPVVIFCGDGTNDAVALAQATIGVHMNEGCDMAKSAADVVLMRPDLPGIAVIMNHEQAVS</sequence>
<dbReference type="Pfam" id="PF00702">
    <property type="entry name" value="Hydrolase"/>
    <property type="match status" value="1"/>
</dbReference>
<dbReference type="PROSITE" id="PS01229">
    <property type="entry name" value="COF_2"/>
    <property type="match status" value="1"/>
</dbReference>
<keyword evidence="8" id="KW-1185">Reference proteome</keyword>
<evidence type="ECO:0000256" key="3">
    <source>
        <dbReference type="ARBA" id="ARBA00022723"/>
    </source>
</evidence>
<organism evidence="7 8">
    <name type="scientific">Purpureocillium lilacinum</name>
    <name type="common">Paecilomyces lilacinus</name>
    <dbReference type="NCBI Taxonomy" id="33203"/>
    <lineage>
        <taxon>Eukaryota</taxon>
        <taxon>Fungi</taxon>
        <taxon>Dikarya</taxon>
        <taxon>Ascomycota</taxon>
        <taxon>Pezizomycotina</taxon>
        <taxon>Sordariomycetes</taxon>
        <taxon>Hypocreomycetidae</taxon>
        <taxon>Hypocreales</taxon>
        <taxon>Ophiocordycipitaceae</taxon>
        <taxon>Purpureocillium</taxon>
    </lineage>
</organism>
<dbReference type="PRINTS" id="PR00119">
    <property type="entry name" value="CATATPASE"/>
</dbReference>
<keyword evidence="5" id="KW-0472">Membrane</keyword>
<dbReference type="PROSITE" id="PS00154">
    <property type="entry name" value="ATPASE_E1_E2"/>
    <property type="match status" value="1"/>
</dbReference>
<proteinExistence type="predicted"/>
<evidence type="ECO:0000256" key="1">
    <source>
        <dbReference type="ARBA" id="ARBA00004370"/>
    </source>
</evidence>
<name>A0ABR0BEM5_PURLI</name>
<dbReference type="EMBL" id="JAWRVI010000184">
    <property type="protein sequence ID" value="KAK4072845.1"/>
    <property type="molecule type" value="Genomic_DNA"/>
</dbReference>
<dbReference type="SUPFAM" id="SSF56784">
    <property type="entry name" value="HAD-like"/>
    <property type="match status" value="1"/>
</dbReference>
<dbReference type="InterPro" id="IPR023299">
    <property type="entry name" value="ATPase_P-typ_cyto_dom_N"/>
</dbReference>
<dbReference type="InterPro" id="IPR018303">
    <property type="entry name" value="ATPase_P-typ_P_site"/>
</dbReference>